<keyword evidence="2" id="KW-0812">Transmembrane</keyword>
<evidence type="ECO:0000256" key="3">
    <source>
        <dbReference type="ARBA" id="ARBA00022741"/>
    </source>
</evidence>
<dbReference type="Gene3D" id="3.30.70.1230">
    <property type="entry name" value="Nucleotide cyclase"/>
    <property type="match status" value="1"/>
</dbReference>
<dbReference type="PROSITE" id="PS00452">
    <property type="entry name" value="GUANYLATE_CYCLASE_1"/>
    <property type="match status" value="1"/>
</dbReference>
<evidence type="ECO:0000256" key="2">
    <source>
        <dbReference type="ARBA" id="ARBA00022692"/>
    </source>
</evidence>
<comment type="subcellular location">
    <subcellularLocation>
        <location evidence="1">Membrane</location>
    </subcellularLocation>
</comment>
<evidence type="ECO:0000313" key="10">
    <source>
        <dbReference type="EMBL" id="KAG7308423.1"/>
    </source>
</evidence>
<dbReference type="InterPro" id="IPR018297">
    <property type="entry name" value="A/G_cyclase_CS"/>
</dbReference>
<dbReference type="InterPro" id="IPR050401">
    <property type="entry name" value="Cyclic_nucleotide_synthase"/>
</dbReference>
<protein>
    <recommendedName>
        <fullName evidence="9">Guanylate cyclase domain-containing protein</fullName>
    </recommendedName>
</protein>
<sequence length="150" mass="16226">MMLAGNRHASEIADMSLCLLHSLEGARVPHLPLEPLRIRAGINTGGCVAGVVGATMPRYCLFGDTINTASRMESTGEPMKIHISDTTKKALDEIGGYEVESRGIIDIAGKGAMETFWLTGKIGGNVEPDSPRCLRLNDYDQNILELLIRS</sequence>
<comment type="similarity">
    <text evidence="8">Belongs to the adenylyl cyclase class-4/guanylyl cyclase family.</text>
</comment>
<keyword evidence="5" id="KW-0472">Membrane</keyword>
<evidence type="ECO:0000313" key="11">
    <source>
        <dbReference type="Proteomes" id="UP000823941"/>
    </source>
</evidence>
<evidence type="ECO:0000256" key="6">
    <source>
        <dbReference type="ARBA" id="ARBA00023180"/>
    </source>
</evidence>
<dbReference type="PANTHER" id="PTHR11920:SF501">
    <property type="entry name" value="GUANYLATE CYCLASE 32E"/>
    <property type="match status" value="1"/>
</dbReference>
<gene>
    <name evidence="10" type="ORF">JYU34_005623</name>
</gene>
<keyword evidence="11" id="KW-1185">Reference proteome</keyword>
<keyword evidence="7 8" id="KW-0456">Lyase</keyword>
<proteinExistence type="inferred from homology"/>
<dbReference type="SUPFAM" id="SSF55073">
    <property type="entry name" value="Nucleotide cyclase"/>
    <property type="match status" value="1"/>
</dbReference>
<dbReference type="EMBL" id="JAHIBW010000008">
    <property type="protein sequence ID" value="KAG7308423.1"/>
    <property type="molecule type" value="Genomic_DNA"/>
</dbReference>
<accession>A0ABQ7QTQ0</accession>
<evidence type="ECO:0000259" key="9">
    <source>
        <dbReference type="PROSITE" id="PS50125"/>
    </source>
</evidence>
<evidence type="ECO:0000256" key="4">
    <source>
        <dbReference type="ARBA" id="ARBA00022989"/>
    </source>
</evidence>
<dbReference type="InterPro" id="IPR029787">
    <property type="entry name" value="Nucleotide_cyclase"/>
</dbReference>
<dbReference type="PANTHER" id="PTHR11920">
    <property type="entry name" value="GUANYLYL CYCLASE"/>
    <property type="match status" value="1"/>
</dbReference>
<dbReference type="SMART" id="SM00044">
    <property type="entry name" value="CYCc"/>
    <property type="match status" value="1"/>
</dbReference>
<evidence type="ECO:0000256" key="1">
    <source>
        <dbReference type="ARBA" id="ARBA00004370"/>
    </source>
</evidence>
<evidence type="ECO:0000256" key="7">
    <source>
        <dbReference type="ARBA" id="ARBA00023239"/>
    </source>
</evidence>
<keyword evidence="4" id="KW-1133">Transmembrane helix</keyword>
<organism evidence="10 11">
    <name type="scientific">Plutella xylostella</name>
    <name type="common">Diamondback moth</name>
    <name type="synonym">Plutella maculipennis</name>
    <dbReference type="NCBI Taxonomy" id="51655"/>
    <lineage>
        <taxon>Eukaryota</taxon>
        <taxon>Metazoa</taxon>
        <taxon>Ecdysozoa</taxon>
        <taxon>Arthropoda</taxon>
        <taxon>Hexapoda</taxon>
        <taxon>Insecta</taxon>
        <taxon>Pterygota</taxon>
        <taxon>Neoptera</taxon>
        <taxon>Endopterygota</taxon>
        <taxon>Lepidoptera</taxon>
        <taxon>Glossata</taxon>
        <taxon>Ditrysia</taxon>
        <taxon>Yponomeutoidea</taxon>
        <taxon>Plutellidae</taxon>
        <taxon>Plutella</taxon>
    </lineage>
</organism>
<keyword evidence="3" id="KW-0547">Nucleotide-binding</keyword>
<dbReference type="CDD" id="cd07302">
    <property type="entry name" value="CHD"/>
    <property type="match status" value="1"/>
</dbReference>
<reference evidence="10 11" key="1">
    <citation type="submission" date="2021-06" db="EMBL/GenBank/DDBJ databases">
        <title>A haploid diamondback moth (Plutella xylostella L.) genome assembly resolves 31 chromosomes and identifies a diamide resistance mutation.</title>
        <authorList>
            <person name="Ward C.M."/>
            <person name="Perry K.D."/>
            <person name="Baker G."/>
            <person name="Powis K."/>
            <person name="Heckel D.G."/>
            <person name="Baxter S.W."/>
        </authorList>
    </citation>
    <scope>NUCLEOTIDE SEQUENCE [LARGE SCALE GENOMIC DNA]</scope>
    <source>
        <strain evidence="10 11">LV</strain>
        <tissue evidence="10">Single pupa</tissue>
    </source>
</reference>
<name>A0ABQ7QTQ0_PLUXY</name>
<feature type="domain" description="Guanylate cyclase" evidence="9">
    <location>
        <begin position="1"/>
        <end position="73"/>
    </location>
</feature>
<evidence type="ECO:0000256" key="5">
    <source>
        <dbReference type="ARBA" id="ARBA00023136"/>
    </source>
</evidence>
<dbReference type="PROSITE" id="PS50125">
    <property type="entry name" value="GUANYLATE_CYCLASE_2"/>
    <property type="match status" value="1"/>
</dbReference>
<dbReference type="Proteomes" id="UP000823941">
    <property type="component" value="Chromosome 8"/>
</dbReference>
<comment type="caution">
    <text evidence="10">The sequence shown here is derived from an EMBL/GenBank/DDBJ whole genome shotgun (WGS) entry which is preliminary data.</text>
</comment>
<keyword evidence="6" id="KW-0325">Glycoprotein</keyword>
<dbReference type="InterPro" id="IPR001054">
    <property type="entry name" value="A/G_cyclase"/>
</dbReference>
<evidence type="ECO:0000256" key="8">
    <source>
        <dbReference type="RuleBase" id="RU000405"/>
    </source>
</evidence>
<dbReference type="Pfam" id="PF00211">
    <property type="entry name" value="Guanylate_cyc"/>
    <property type="match status" value="1"/>
</dbReference>